<evidence type="ECO:0000259" key="3">
    <source>
        <dbReference type="Pfam" id="PF00139"/>
    </source>
</evidence>
<dbReference type="GO" id="GO:0016301">
    <property type="term" value="F:kinase activity"/>
    <property type="evidence" value="ECO:0007669"/>
    <property type="project" value="UniProtKB-KW"/>
</dbReference>
<proteinExistence type="inferred from homology"/>
<protein>
    <submittedName>
        <fullName evidence="4">L-type lectin-domain containing receptor kinase S.4</fullName>
    </submittedName>
</protein>
<comment type="caution">
    <text evidence="4">The sequence shown here is derived from an EMBL/GenBank/DDBJ whole genome shotgun (WGS) entry which is preliminary data.</text>
</comment>
<organism evidence="4 5">
    <name type="scientific">Abeliophyllum distichum</name>
    <dbReference type="NCBI Taxonomy" id="126358"/>
    <lineage>
        <taxon>Eukaryota</taxon>
        <taxon>Viridiplantae</taxon>
        <taxon>Streptophyta</taxon>
        <taxon>Embryophyta</taxon>
        <taxon>Tracheophyta</taxon>
        <taxon>Spermatophyta</taxon>
        <taxon>Magnoliopsida</taxon>
        <taxon>eudicotyledons</taxon>
        <taxon>Gunneridae</taxon>
        <taxon>Pentapetalae</taxon>
        <taxon>asterids</taxon>
        <taxon>lamiids</taxon>
        <taxon>Lamiales</taxon>
        <taxon>Oleaceae</taxon>
        <taxon>Forsythieae</taxon>
        <taxon>Abeliophyllum</taxon>
    </lineage>
</organism>
<gene>
    <name evidence="4" type="ORF">Adt_43881</name>
</gene>
<keyword evidence="4" id="KW-0675">Receptor</keyword>
<dbReference type="InterPro" id="IPR050258">
    <property type="entry name" value="Leguminous_Lectin"/>
</dbReference>
<keyword evidence="4" id="KW-0808">Transferase</keyword>
<dbReference type="SUPFAM" id="SSF49899">
    <property type="entry name" value="Concanavalin A-like lectins/glucanases"/>
    <property type="match status" value="1"/>
</dbReference>
<keyword evidence="2" id="KW-0430">Lectin</keyword>
<dbReference type="AlphaFoldDB" id="A0ABD1P996"/>
<evidence type="ECO:0000256" key="1">
    <source>
        <dbReference type="ARBA" id="ARBA00007606"/>
    </source>
</evidence>
<evidence type="ECO:0000256" key="2">
    <source>
        <dbReference type="ARBA" id="ARBA00022734"/>
    </source>
</evidence>
<comment type="similarity">
    <text evidence="1">Belongs to the leguminous lectin family.</text>
</comment>
<accession>A0ABD1P996</accession>
<dbReference type="InterPro" id="IPR001220">
    <property type="entry name" value="Legume_lectin_dom"/>
</dbReference>
<name>A0ABD1P996_9LAMI</name>
<evidence type="ECO:0000313" key="5">
    <source>
        <dbReference type="Proteomes" id="UP001604336"/>
    </source>
</evidence>
<keyword evidence="5" id="KW-1185">Reference proteome</keyword>
<evidence type="ECO:0000313" key="4">
    <source>
        <dbReference type="EMBL" id="KAL2460461.1"/>
    </source>
</evidence>
<feature type="domain" description="Legume lectin" evidence="3">
    <location>
        <begin position="2"/>
        <end position="135"/>
    </location>
</feature>
<dbReference type="InterPro" id="IPR013320">
    <property type="entry name" value="ConA-like_dom_sf"/>
</dbReference>
<dbReference type="EMBL" id="JBFOLK010000014">
    <property type="protein sequence ID" value="KAL2460461.1"/>
    <property type="molecule type" value="Genomic_DNA"/>
</dbReference>
<dbReference type="PANTHER" id="PTHR32401">
    <property type="entry name" value="CONCANAVALIN A-LIKE LECTIN FAMILY PROTEIN"/>
    <property type="match status" value="1"/>
</dbReference>
<dbReference type="Proteomes" id="UP001604336">
    <property type="component" value="Unassembled WGS sequence"/>
</dbReference>
<dbReference type="Pfam" id="PF00139">
    <property type="entry name" value="Lectin_legB"/>
    <property type="match status" value="1"/>
</dbReference>
<dbReference type="PANTHER" id="PTHR32401:SF51">
    <property type="entry name" value="NON-SPECIFIC SERINE_THREONINE PROTEIN KINASE"/>
    <property type="match status" value="1"/>
</dbReference>
<keyword evidence="4" id="KW-0418">Kinase</keyword>
<sequence>MYNRFSQENLSLDGAAFVNPNGILLIPSNSNRLLGHAFYSSPLQFQETKQNKANLLHSTSAPTLFSPSKYPDLGGHGLAFVLSSTKEPKGYLPNQYLGLPNVTSNAEFSTHFLAVEFDIVQNLELFDINDNRVGI</sequence>
<reference evidence="5" key="1">
    <citation type="submission" date="2024-07" db="EMBL/GenBank/DDBJ databases">
        <title>Two chromosome-level genome assemblies of Korean endemic species Abeliophyllum distichum and Forsythia ovata (Oleaceae).</title>
        <authorList>
            <person name="Jang H."/>
        </authorList>
    </citation>
    <scope>NUCLEOTIDE SEQUENCE [LARGE SCALE GENOMIC DNA]</scope>
</reference>
<dbReference type="GO" id="GO:0030246">
    <property type="term" value="F:carbohydrate binding"/>
    <property type="evidence" value="ECO:0007669"/>
    <property type="project" value="UniProtKB-KW"/>
</dbReference>
<dbReference type="Gene3D" id="2.60.120.200">
    <property type="match status" value="1"/>
</dbReference>